<keyword evidence="4" id="KW-1003">Cell membrane</keyword>
<comment type="similarity">
    <text evidence="2">Belongs to the CorA metal ion transporter (MIT) (TC 1.A.35) family.</text>
</comment>
<dbReference type="PANTHER" id="PTHR46494">
    <property type="entry name" value="CORA FAMILY METAL ION TRANSPORTER (EUROFUNG)"/>
    <property type="match status" value="1"/>
</dbReference>
<dbReference type="Pfam" id="PF01544">
    <property type="entry name" value="CorA"/>
    <property type="match status" value="1"/>
</dbReference>
<keyword evidence="10" id="KW-1185">Reference proteome</keyword>
<evidence type="ECO:0000256" key="5">
    <source>
        <dbReference type="ARBA" id="ARBA00022692"/>
    </source>
</evidence>
<dbReference type="GO" id="GO:0015087">
    <property type="term" value="F:cobalt ion transmembrane transporter activity"/>
    <property type="evidence" value="ECO:0007669"/>
    <property type="project" value="TreeGrafter"/>
</dbReference>
<dbReference type="SUPFAM" id="SSF143865">
    <property type="entry name" value="CorA soluble domain-like"/>
    <property type="match status" value="1"/>
</dbReference>
<proteinExistence type="inferred from homology"/>
<dbReference type="PANTHER" id="PTHR46494:SF1">
    <property type="entry name" value="CORA FAMILY METAL ION TRANSPORTER (EUROFUNG)"/>
    <property type="match status" value="1"/>
</dbReference>
<dbReference type="GO" id="GO:0050897">
    <property type="term" value="F:cobalt ion binding"/>
    <property type="evidence" value="ECO:0007669"/>
    <property type="project" value="TreeGrafter"/>
</dbReference>
<comment type="subcellular location">
    <subcellularLocation>
        <location evidence="1">Cell membrane</location>
        <topology evidence="1">Multi-pass membrane protein</topology>
    </subcellularLocation>
</comment>
<protein>
    <submittedName>
        <fullName evidence="9">Uncharacterized protein</fullName>
    </submittedName>
</protein>
<name>A0AAQ3R8I3_9PEZI</name>
<keyword evidence="6 8" id="KW-1133">Transmembrane helix</keyword>
<dbReference type="GO" id="GO:0005886">
    <property type="term" value="C:plasma membrane"/>
    <property type="evidence" value="ECO:0007669"/>
    <property type="project" value="UniProtKB-SubCell"/>
</dbReference>
<evidence type="ECO:0000256" key="6">
    <source>
        <dbReference type="ARBA" id="ARBA00022989"/>
    </source>
</evidence>
<dbReference type="EMBL" id="CP138585">
    <property type="protein sequence ID" value="WPH01754.1"/>
    <property type="molecule type" value="Genomic_DNA"/>
</dbReference>
<evidence type="ECO:0000256" key="1">
    <source>
        <dbReference type="ARBA" id="ARBA00004651"/>
    </source>
</evidence>
<dbReference type="InterPro" id="IPR045861">
    <property type="entry name" value="CorA_cytoplasmic_dom"/>
</dbReference>
<dbReference type="InterPro" id="IPR002523">
    <property type="entry name" value="MgTranspt_CorA/ZnTranspt_ZntB"/>
</dbReference>
<dbReference type="InterPro" id="IPR045863">
    <property type="entry name" value="CorA_TM1_TM2"/>
</dbReference>
<evidence type="ECO:0000313" key="10">
    <source>
        <dbReference type="Proteomes" id="UP001303373"/>
    </source>
</evidence>
<accession>A0AAQ3R8I3</accession>
<dbReference type="SUPFAM" id="SSF144083">
    <property type="entry name" value="Magnesium transport protein CorA, transmembrane region"/>
    <property type="match status" value="1"/>
</dbReference>
<gene>
    <name evidence="9" type="ORF">R9X50_00460600</name>
</gene>
<evidence type="ECO:0000256" key="7">
    <source>
        <dbReference type="ARBA" id="ARBA00023136"/>
    </source>
</evidence>
<organism evidence="9 10">
    <name type="scientific">Acrodontium crateriforme</name>
    <dbReference type="NCBI Taxonomy" id="150365"/>
    <lineage>
        <taxon>Eukaryota</taxon>
        <taxon>Fungi</taxon>
        <taxon>Dikarya</taxon>
        <taxon>Ascomycota</taxon>
        <taxon>Pezizomycotina</taxon>
        <taxon>Dothideomycetes</taxon>
        <taxon>Dothideomycetidae</taxon>
        <taxon>Mycosphaerellales</taxon>
        <taxon>Teratosphaeriaceae</taxon>
        <taxon>Acrodontium</taxon>
    </lineage>
</organism>
<dbReference type="AlphaFoldDB" id="A0AAQ3R8I3"/>
<evidence type="ECO:0000256" key="8">
    <source>
        <dbReference type="SAM" id="Phobius"/>
    </source>
</evidence>
<sequence>MASMNCTSGMSSLLLRTHVSRAARQSIRRSSTYASSILPQKWSRNSGLPHSSIKTALCSDSIRRAFQNYGTRSYRTGQRRSRPAITADREHAAHLESNELATANNLESVIKVVDFSVERLVKHEVASNSLSEFLKTQKKPSWAACRWIYVNGLNQDVAKSLGAANSLHRLEIEDIIRNDTPTKTDFYNDHFFVSLPFLKLVCLHGQGQESKRADFIIQESDFHSHDPRHRKWAMLSSRQHTVSLEQTSLVLTADSTLITMFDRSGQEVFDTIFEILESQQTILRTSNDPSMLLHAVIDAIVDLSLPIGKAFKEAFQELEVSVLMKPSIAQSRQLYTLRSELIALRDVIIPVGSVVRMLREHYASPNTTPPSQSSQVAASNLVSPMARTYLADVQDNVEILSRSTHSTIRSSENLTALIFNTIAAKQNESVRQLTFVSIFFLPLTFLTGYFGMNFDPMPIVNDNSDAIFWYIATPVMLTSLLFVATRAAWARYSFHRQQRRIMAARAPRHHRG</sequence>
<evidence type="ECO:0000256" key="3">
    <source>
        <dbReference type="ARBA" id="ARBA00022448"/>
    </source>
</evidence>
<keyword evidence="7 8" id="KW-0472">Membrane</keyword>
<evidence type="ECO:0000313" key="9">
    <source>
        <dbReference type="EMBL" id="WPH01754.1"/>
    </source>
</evidence>
<dbReference type="Gene3D" id="1.20.58.340">
    <property type="entry name" value="Magnesium transport protein CorA, transmembrane region"/>
    <property type="match status" value="2"/>
</dbReference>
<keyword evidence="3" id="KW-0813">Transport</keyword>
<evidence type="ECO:0000256" key="2">
    <source>
        <dbReference type="ARBA" id="ARBA00009765"/>
    </source>
</evidence>
<dbReference type="Proteomes" id="UP001303373">
    <property type="component" value="Chromosome 6"/>
</dbReference>
<evidence type="ECO:0000256" key="4">
    <source>
        <dbReference type="ARBA" id="ARBA00022475"/>
    </source>
</evidence>
<feature type="transmembrane region" description="Helical" evidence="8">
    <location>
        <begin position="433"/>
        <end position="452"/>
    </location>
</feature>
<reference evidence="9 10" key="1">
    <citation type="submission" date="2023-11" db="EMBL/GenBank/DDBJ databases">
        <title>An acidophilic fungus is an integral part of prey digestion in a carnivorous sundew plant.</title>
        <authorList>
            <person name="Tsai I.J."/>
        </authorList>
    </citation>
    <scope>NUCLEOTIDE SEQUENCE [LARGE SCALE GENOMIC DNA]</scope>
    <source>
        <strain evidence="9">169a</strain>
    </source>
</reference>
<dbReference type="Gene3D" id="3.30.460.20">
    <property type="entry name" value="CorA soluble domain-like"/>
    <property type="match status" value="1"/>
</dbReference>
<dbReference type="GO" id="GO:0015095">
    <property type="term" value="F:magnesium ion transmembrane transporter activity"/>
    <property type="evidence" value="ECO:0007669"/>
    <property type="project" value="TreeGrafter"/>
</dbReference>
<feature type="transmembrane region" description="Helical" evidence="8">
    <location>
        <begin position="467"/>
        <end position="489"/>
    </location>
</feature>
<dbReference type="GO" id="GO:0000287">
    <property type="term" value="F:magnesium ion binding"/>
    <property type="evidence" value="ECO:0007669"/>
    <property type="project" value="TreeGrafter"/>
</dbReference>
<keyword evidence="5 8" id="KW-0812">Transmembrane</keyword>